<keyword evidence="1" id="KW-1133">Transmembrane helix</keyword>
<dbReference type="AlphaFoldDB" id="A0A1E5Q875"/>
<dbReference type="RefSeq" id="WP_069958122.1">
    <property type="nucleotide sequence ID" value="NZ_MCGG01000027.1"/>
</dbReference>
<evidence type="ECO:0008006" key="4">
    <source>
        <dbReference type="Google" id="ProtNLM"/>
    </source>
</evidence>
<dbReference type="Proteomes" id="UP000095347">
    <property type="component" value="Unassembled WGS sequence"/>
</dbReference>
<feature type="transmembrane region" description="Helical" evidence="1">
    <location>
        <begin position="115"/>
        <end position="136"/>
    </location>
</feature>
<name>A0A1E5Q875_9PROT</name>
<evidence type="ECO:0000313" key="3">
    <source>
        <dbReference type="Proteomes" id="UP000095347"/>
    </source>
</evidence>
<feature type="transmembrane region" description="Helical" evidence="1">
    <location>
        <begin position="75"/>
        <end position="95"/>
    </location>
</feature>
<dbReference type="Gene3D" id="1.20.950.20">
    <property type="entry name" value="Transmembrane di-heme cytochromes, Chain C"/>
    <property type="match status" value="1"/>
</dbReference>
<evidence type="ECO:0000256" key="1">
    <source>
        <dbReference type="SAM" id="Phobius"/>
    </source>
</evidence>
<comment type="caution">
    <text evidence="2">The sequence shown here is derived from an EMBL/GenBank/DDBJ whole genome shotgun (WGS) entry which is preliminary data.</text>
</comment>
<dbReference type="EMBL" id="MCGG01000027">
    <property type="protein sequence ID" value="OEJ66916.1"/>
    <property type="molecule type" value="Genomic_DNA"/>
</dbReference>
<feature type="transmembrane region" description="Helical" evidence="1">
    <location>
        <begin position="187"/>
        <end position="209"/>
    </location>
</feature>
<dbReference type="InterPro" id="IPR036197">
    <property type="entry name" value="NarG-like_sf"/>
</dbReference>
<evidence type="ECO:0000313" key="2">
    <source>
        <dbReference type="EMBL" id="OEJ66916.1"/>
    </source>
</evidence>
<dbReference type="STRING" id="28181.BEN30_11010"/>
<keyword evidence="1" id="KW-0812">Transmembrane</keyword>
<keyword evidence="1" id="KW-0472">Membrane</keyword>
<reference evidence="3" key="1">
    <citation type="submission" date="2016-07" db="EMBL/GenBank/DDBJ databases">
        <authorList>
            <person name="Florea S."/>
            <person name="Webb J.S."/>
            <person name="Jaromczyk J."/>
            <person name="Schardl C.L."/>
        </authorList>
    </citation>
    <scope>NUCLEOTIDE SEQUENCE [LARGE SCALE GENOMIC DNA]</scope>
    <source>
        <strain evidence="3">MV-1</strain>
    </source>
</reference>
<dbReference type="SUPFAM" id="SSF103501">
    <property type="entry name" value="Respiratory nitrate reductase 1 gamma chain"/>
    <property type="match status" value="1"/>
</dbReference>
<gene>
    <name evidence="2" type="ORF">BEN30_11010</name>
</gene>
<sequence>MNNPAFDLLMWARGPGFDIALAIFIGGIVLRLTEIIILGRKKDMAPAKGNGFLQGLKTIFSRSVPRKGLIKFAPVTYLGGYIFHLGFFIAFFFFAPHIALIQDAFGISWPAAGRVIIESVTALAVLAVVALTYSRLTDPVRKSLTTFDDYLVLLLSVLPLITGYVAVNKLFGDPTMMLAVHLLSVEALMIAFPFTKLMHAVSFVFARYYNGSIQGRKGAES</sequence>
<feature type="transmembrane region" description="Helical" evidence="1">
    <location>
        <begin position="20"/>
        <end position="38"/>
    </location>
</feature>
<feature type="transmembrane region" description="Helical" evidence="1">
    <location>
        <begin position="148"/>
        <end position="167"/>
    </location>
</feature>
<keyword evidence="3" id="KW-1185">Reference proteome</keyword>
<organism evidence="2 3">
    <name type="scientific">Magnetovibrio blakemorei</name>
    <dbReference type="NCBI Taxonomy" id="28181"/>
    <lineage>
        <taxon>Bacteria</taxon>
        <taxon>Pseudomonadati</taxon>
        <taxon>Pseudomonadota</taxon>
        <taxon>Alphaproteobacteria</taxon>
        <taxon>Rhodospirillales</taxon>
        <taxon>Magnetovibrionaceae</taxon>
        <taxon>Magnetovibrio</taxon>
    </lineage>
</organism>
<proteinExistence type="predicted"/>
<accession>A0A1E5Q875</accession>
<dbReference type="OrthoDB" id="7872966at2"/>
<protein>
    <recommendedName>
        <fullName evidence="4">Nitrate reductase</fullName>
    </recommendedName>
</protein>